<keyword evidence="1" id="KW-0805">Transcription regulation</keyword>
<dbReference type="STRING" id="4558.A0A1Z5S993"/>
<dbReference type="Gramene" id="OQU92409">
    <property type="protein sequence ID" value="OQU92409"/>
    <property type="gene ID" value="SORBI_3001G341400"/>
</dbReference>
<dbReference type="GO" id="GO:0042446">
    <property type="term" value="P:hormone biosynthetic process"/>
    <property type="evidence" value="ECO:0007669"/>
    <property type="project" value="EnsemblPlants"/>
</dbReference>
<comment type="similarity">
    <text evidence="3">Belongs to the GRAS family.</text>
</comment>
<proteinExistence type="inferred from homology"/>
<dbReference type="PROSITE" id="PS50985">
    <property type="entry name" value="GRAS"/>
    <property type="match status" value="1"/>
</dbReference>
<dbReference type="GO" id="GO:0005634">
    <property type="term" value="C:nucleus"/>
    <property type="evidence" value="ECO:0000318"/>
    <property type="project" value="GO_Central"/>
</dbReference>
<gene>
    <name evidence="5" type="ORF">SORBI_3001G341400</name>
</gene>
<dbReference type="InParanoid" id="A0A1Z5S993"/>
<dbReference type="OMA" id="WCERMRG"/>
<dbReference type="Proteomes" id="UP000000768">
    <property type="component" value="Chromosome 1"/>
</dbReference>
<feature type="compositionally biased region" description="Gly residues" evidence="4">
    <location>
        <begin position="146"/>
        <end position="164"/>
    </location>
</feature>
<sequence>MSMHISSSPCKIACMKPMSCHEQEHPELAATTTNSSAFDWLEDSISFLTADVDIAAGYGWWSDPAAVQQDDIGSVVAQTLSPPAPLLTTTSTSPPLAHTSPSIASPAVSSPSEPSSTKKRKSPAHRASAHSGSNQRRRADQDRPAGAGGGGGSKKGGSKGGGAGSDRDTRWAEQLLNPCAAAVEAGNLSRVQHLFYVLGELASFSGDANHRLAAHGLHALARRLPAAVGPAAAATVRVPPCECPTPAFAGAEPRLFRASLIRFHEVSPWFALPNALANAAIAQAASRGGPAAEPRPLHVVDLGVSHGVQWPTLLESLTRQPGGRAPPSVRLTVAGAAATPPAPFSASPPGYDFSPHLIRYAKSINLQLAVSRAASLDSVQHGFASPPGGGEALVVCLQFRLGHASADERTEILRKVRGLNPELVVVSELDGGGDGTAAGEFTARLELLWRFLESTSAAFKGRDGDERRLLEAEAGTSVASEAAGAGKEAWRERMAAAGFEESAFGDEAVESAKSLLRKYDGGWEMSASGAAGAVALRWKGQPVSFCSLWRPACSG</sequence>
<feature type="region of interest" description="SAW" evidence="3">
    <location>
        <begin position="479"/>
        <end position="550"/>
    </location>
</feature>
<dbReference type="AlphaFoldDB" id="A0A1Z5S993"/>
<dbReference type="GO" id="GO:0003700">
    <property type="term" value="F:DNA-binding transcription factor activity"/>
    <property type="evidence" value="ECO:0000318"/>
    <property type="project" value="GO_Central"/>
</dbReference>
<evidence type="ECO:0000256" key="3">
    <source>
        <dbReference type="PROSITE-ProRule" id="PRU01191"/>
    </source>
</evidence>
<dbReference type="eggNOG" id="ENOG502QSHA">
    <property type="taxonomic scope" value="Eukaryota"/>
</dbReference>
<dbReference type="GO" id="GO:0006355">
    <property type="term" value="P:regulation of DNA-templated transcription"/>
    <property type="evidence" value="ECO:0000318"/>
    <property type="project" value="GO_Central"/>
</dbReference>
<name>A0A1Z5S993_SORBI</name>
<feature type="short sequence motif" description="VHIID" evidence="3">
    <location>
        <begin position="297"/>
        <end position="301"/>
    </location>
</feature>
<dbReference type="FunCoup" id="A0A1Z5S993">
    <property type="interactions" value="1036"/>
</dbReference>
<dbReference type="GO" id="GO:2000032">
    <property type="term" value="P:regulation of secondary shoot formation"/>
    <property type="evidence" value="ECO:0007669"/>
    <property type="project" value="EnsemblPlants"/>
</dbReference>
<dbReference type="OrthoDB" id="1908565at2759"/>
<feature type="region of interest" description="Disordered" evidence="4">
    <location>
        <begin position="86"/>
        <end position="168"/>
    </location>
</feature>
<evidence type="ECO:0000256" key="1">
    <source>
        <dbReference type="ARBA" id="ARBA00023015"/>
    </source>
</evidence>
<reference evidence="5 6" key="1">
    <citation type="journal article" date="2009" name="Nature">
        <title>The Sorghum bicolor genome and the diversification of grasses.</title>
        <authorList>
            <person name="Paterson A.H."/>
            <person name="Bowers J.E."/>
            <person name="Bruggmann R."/>
            <person name="Dubchak I."/>
            <person name="Grimwood J."/>
            <person name="Gundlach H."/>
            <person name="Haberer G."/>
            <person name="Hellsten U."/>
            <person name="Mitros T."/>
            <person name="Poliakov A."/>
            <person name="Schmutz J."/>
            <person name="Spannagl M."/>
            <person name="Tang H."/>
            <person name="Wang X."/>
            <person name="Wicker T."/>
            <person name="Bharti A.K."/>
            <person name="Chapman J."/>
            <person name="Feltus F.A."/>
            <person name="Gowik U."/>
            <person name="Grigoriev I.V."/>
            <person name="Lyons E."/>
            <person name="Maher C.A."/>
            <person name="Martis M."/>
            <person name="Narechania A."/>
            <person name="Otillar R.P."/>
            <person name="Penning B.W."/>
            <person name="Salamov A.A."/>
            <person name="Wang Y."/>
            <person name="Zhang L."/>
            <person name="Carpita N.C."/>
            <person name="Freeling M."/>
            <person name="Gingle A.R."/>
            <person name="Hash C.T."/>
            <person name="Keller B."/>
            <person name="Klein P."/>
            <person name="Kresovich S."/>
            <person name="McCann M.C."/>
            <person name="Ming R."/>
            <person name="Peterson D.G."/>
            <person name="Mehboob-ur-Rahman"/>
            <person name="Ware D."/>
            <person name="Westhoff P."/>
            <person name="Mayer K.F."/>
            <person name="Messing J."/>
            <person name="Rokhsar D.S."/>
        </authorList>
    </citation>
    <scope>NUCLEOTIDE SEQUENCE [LARGE SCALE GENOMIC DNA]</scope>
    <source>
        <strain evidence="6">cv. BTx623</strain>
    </source>
</reference>
<evidence type="ECO:0000256" key="4">
    <source>
        <dbReference type="SAM" id="MobiDB-lite"/>
    </source>
</evidence>
<accession>A0A1Z5S993</accession>
<dbReference type="GO" id="GO:0043565">
    <property type="term" value="F:sequence-specific DNA binding"/>
    <property type="evidence" value="ECO:0000318"/>
    <property type="project" value="GO_Central"/>
</dbReference>
<dbReference type="Pfam" id="PF03514">
    <property type="entry name" value="GRAS"/>
    <property type="match status" value="1"/>
</dbReference>
<feature type="compositionally biased region" description="Basic residues" evidence="4">
    <location>
        <begin position="117"/>
        <end position="128"/>
    </location>
</feature>
<keyword evidence="2" id="KW-0804">Transcription</keyword>
<evidence type="ECO:0000256" key="2">
    <source>
        <dbReference type="ARBA" id="ARBA00023163"/>
    </source>
</evidence>
<protein>
    <submittedName>
        <fullName evidence="5">Uncharacterized protein</fullName>
    </submittedName>
</protein>
<dbReference type="SMR" id="A0A1Z5S993"/>
<dbReference type="PANTHER" id="PTHR31636">
    <property type="entry name" value="OSJNBA0084A10.13 PROTEIN-RELATED"/>
    <property type="match status" value="1"/>
</dbReference>
<feature type="compositionally biased region" description="Low complexity" evidence="4">
    <location>
        <begin position="86"/>
        <end position="115"/>
    </location>
</feature>
<organism evidence="5 6">
    <name type="scientific">Sorghum bicolor</name>
    <name type="common">Sorghum</name>
    <name type="synonym">Sorghum vulgare</name>
    <dbReference type="NCBI Taxonomy" id="4558"/>
    <lineage>
        <taxon>Eukaryota</taxon>
        <taxon>Viridiplantae</taxon>
        <taxon>Streptophyta</taxon>
        <taxon>Embryophyta</taxon>
        <taxon>Tracheophyta</taxon>
        <taxon>Spermatophyta</taxon>
        <taxon>Magnoliopsida</taxon>
        <taxon>Liliopsida</taxon>
        <taxon>Poales</taxon>
        <taxon>Poaceae</taxon>
        <taxon>PACMAD clade</taxon>
        <taxon>Panicoideae</taxon>
        <taxon>Andropogonodae</taxon>
        <taxon>Andropogoneae</taxon>
        <taxon>Sorghinae</taxon>
        <taxon>Sorghum</taxon>
    </lineage>
</organism>
<dbReference type="InterPro" id="IPR005202">
    <property type="entry name" value="TF_GRAS"/>
</dbReference>
<comment type="caution">
    <text evidence="3">Lacks conserved residue(s) required for the propagation of feature annotation.</text>
</comment>
<dbReference type="EMBL" id="CM000760">
    <property type="protein sequence ID" value="OQU92409.1"/>
    <property type="molecule type" value="Genomic_DNA"/>
</dbReference>
<evidence type="ECO:0000313" key="6">
    <source>
        <dbReference type="Proteomes" id="UP000000768"/>
    </source>
</evidence>
<evidence type="ECO:0000313" key="5">
    <source>
        <dbReference type="EMBL" id="OQU92409.1"/>
    </source>
</evidence>
<reference evidence="6" key="2">
    <citation type="journal article" date="2018" name="Plant J.">
        <title>The Sorghum bicolor reference genome: improved assembly, gene annotations, a transcriptome atlas, and signatures of genome organization.</title>
        <authorList>
            <person name="McCormick R.F."/>
            <person name="Truong S.K."/>
            <person name="Sreedasyam A."/>
            <person name="Jenkins J."/>
            <person name="Shu S."/>
            <person name="Sims D."/>
            <person name="Kennedy M."/>
            <person name="Amirebrahimi M."/>
            <person name="Weers B.D."/>
            <person name="McKinley B."/>
            <person name="Mattison A."/>
            <person name="Morishige D.T."/>
            <person name="Grimwood J."/>
            <person name="Schmutz J."/>
            <person name="Mullet J.E."/>
        </authorList>
    </citation>
    <scope>NUCLEOTIDE SEQUENCE [LARGE SCALE GENOMIC DNA]</scope>
    <source>
        <strain evidence="6">cv. BTx623</strain>
    </source>
</reference>
<keyword evidence="6" id="KW-1185">Reference proteome</keyword>